<gene>
    <name evidence="1" type="ORF">OSB1V03_LOCUS11238</name>
</gene>
<organism evidence="1">
    <name type="scientific">Medioppia subpectinata</name>
    <dbReference type="NCBI Taxonomy" id="1979941"/>
    <lineage>
        <taxon>Eukaryota</taxon>
        <taxon>Metazoa</taxon>
        <taxon>Ecdysozoa</taxon>
        <taxon>Arthropoda</taxon>
        <taxon>Chelicerata</taxon>
        <taxon>Arachnida</taxon>
        <taxon>Acari</taxon>
        <taxon>Acariformes</taxon>
        <taxon>Sarcoptiformes</taxon>
        <taxon>Oribatida</taxon>
        <taxon>Brachypylina</taxon>
        <taxon>Oppioidea</taxon>
        <taxon>Oppiidae</taxon>
        <taxon>Medioppia</taxon>
    </lineage>
</organism>
<sequence>MCSNYALDSMDRFGDDLCEVLLSYLSFEDRFRFAQHYGHKLRSFKVCVGFGSGEEAIKLLASISQMPALNELVIGGDYNVSQHLAGGLQKIGTNCPKLTKLTLNSVNVEYMNDTLVIKADTIETINYHKNRDYL</sequence>
<dbReference type="OrthoDB" id="2585512at2759"/>
<feature type="non-terminal residue" evidence="1">
    <location>
        <position position="134"/>
    </location>
</feature>
<dbReference type="InterPro" id="IPR032675">
    <property type="entry name" value="LRR_dom_sf"/>
</dbReference>
<dbReference type="EMBL" id="OC863166">
    <property type="protein sequence ID" value="CAD7630827.1"/>
    <property type="molecule type" value="Genomic_DNA"/>
</dbReference>
<proteinExistence type="predicted"/>
<name>A0A7R9Q474_9ACAR</name>
<dbReference type="Proteomes" id="UP000759131">
    <property type="component" value="Unassembled WGS sequence"/>
</dbReference>
<accession>A0A7R9Q474</accession>
<protein>
    <submittedName>
        <fullName evidence="1">Uncharacterized protein</fullName>
    </submittedName>
</protein>
<keyword evidence="2" id="KW-1185">Reference proteome</keyword>
<evidence type="ECO:0000313" key="2">
    <source>
        <dbReference type="Proteomes" id="UP000759131"/>
    </source>
</evidence>
<dbReference type="Gene3D" id="3.80.10.10">
    <property type="entry name" value="Ribonuclease Inhibitor"/>
    <property type="match status" value="1"/>
</dbReference>
<reference evidence="1" key="1">
    <citation type="submission" date="2020-11" db="EMBL/GenBank/DDBJ databases">
        <authorList>
            <person name="Tran Van P."/>
        </authorList>
    </citation>
    <scope>NUCLEOTIDE SEQUENCE</scope>
</reference>
<dbReference type="EMBL" id="CAJPIZ010008591">
    <property type="protein sequence ID" value="CAG2111257.1"/>
    <property type="molecule type" value="Genomic_DNA"/>
</dbReference>
<evidence type="ECO:0000313" key="1">
    <source>
        <dbReference type="EMBL" id="CAD7630827.1"/>
    </source>
</evidence>
<dbReference type="AlphaFoldDB" id="A0A7R9Q474"/>